<proteinExistence type="predicted"/>
<accession>A0ABY4MXI6</accession>
<dbReference type="NCBIfam" id="NF005921">
    <property type="entry name" value="PRK07922.1"/>
    <property type="match status" value="1"/>
</dbReference>
<dbReference type="CDD" id="cd04301">
    <property type="entry name" value="NAT_SF"/>
    <property type="match status" value="1"/>
</dbReference>
<reference evidence="4" key="1">
    <citation type="submission" date="2022-05" db="EMBL/GenBank/DDBJ databases">
        <title>Complete genome sequence of toluene-degrading Gulosibacter sediminis strain ACHW.36C.</title>
        <authorList>
            <person name="Wai A.C."/>
            <person name="Lai G.K."/>
            <person name="Griffin S.D."/>
            <person name="Leung F.C."/>
        </authorList>
    </citation>
    <scope>NUCLEOTIDE SEQUENCE [LARGE SCALE GENOMIC DNA]</scope>
    <source>
        <strain evidence="4">ACHW.36C</strain>
    </source>
</reference>
<evidence type="ECO:0000259" key="3">
    <source>
        <dbReference type="PROSITE" id="PS51186"/>
    </source>
</evidence>
<name>A0ABY4MXI6_9MICO</name>
<dbReference type="PANTHER" id="PTHR30602">
    <property type="entry name" value="AMINO-ACID ACETYLTRANSFERASE"/>
    <property type="match status" value="1"/>
</dbReference>
<feature type="domain" description="N-acetyltransferase" evidence="3">
    <location>
        <begin position="4"/>
        <end position="156"/>
    </location>
</feature>
<sequence>MQNLVVRQARTDDVVAIRDVLEPMMVTNLLLRKDLVVLYEAVQEFLVAELDGKIVGCGALHVLWRDLGEVRSIATTPEVRGMGVGHTMLEGLIERAHVLGLTRLFCLTFETEFFGRHGFEAVGEHVVDHDVYKEILHSPDAGTAEFLDLPWVKPNTLGNTRMLLEMARA</sequence>
<dbReference type="EMBL" id="CP097160">
    <property type="protein sequence ID" value="UQN15136.1"/>
    <property type="molecule type" value="Genomic_DNA"/>
</dbReference>
<dbReference type="Gene3D" id="3.40.630.30">
    <property type="match status" value="1"/>
</dbReference>
<evidence type="ECO:0000256" key="1">
    <source>
        <dbReference type="ARBA" id="ARBA00022679"/>
    </source>
</evidence>
<dbReference type="GO" id="GO:0016746">
    <property type="term" value="F:acyltransferase activity"/>
    <property type="evidence" value="ECO:0007669"/>
    <property type="project" value="UniProtKB-KW"/>
</dbReference>
<protein>
    <submittedName>
        <fullName evidence="4">Amino-acid N-acetyltransferase</fullName>
        <ecNumber evidence="4">2.3.1.1</ecNumber>
    </submittedName>
</protein>
<evidence type="ECO:0000256" key="2">
    <source>
        <dbReference type="ARBA" id="ARBA00023315"/>
    </source>
</evidence>
<dbReference type="InterPro" id="IPR000182">
    <property type="entry name" value="GNAT_dom"/>
</dbReference>
<dbReference type="PROSITE" id="PS51186">
    <property type="entry name" value="GNAT"/>
    <property type="match status" value="1"/>
</dbReference>
<dbReference type="SUPFAM" id="SSF55729">
    <property type="entry name" value="Acyl-CoA N-acyltransferases (Nat)"/>
    <property type="match status" value="1"/>
</dbReference>
<organism evidence="4">
    <name type="scientific">Gulosibacter sediminis</name>
    <dbReference type="NCBI Taxonomy" id="1729695"/>
    <lineage>
        <taxon>Bacteria</taxon>
        <taxon>Bacillati</taxon>
        <taxon>Actinomycetota</taxon>
        <taxon>Actinomycetes</taxon>
        <taxon>Micrococcales</taxon>
        <taxon>Microbacteriaceae</taxon>
        <taxon>Gulosibacter</taxon>
    </lineage>
</organism>
<dbReference type="Pfam" id="PF00583">
    <property type="entry name" value="Acetyltransf_1"/>
    <property type="match status" value="1"/>
</dbReference>
<dbReference type="InterPro" id="IPR010167">
    <property type="entry name" value="NH2A_AcTrfase"/>
</dbReference>
<keyword evidence="1 4" id="KW-0808">Transferase</keyword>
<gene>
    <name evidence="4" type="ORF">M3M28_01315</name>
</gene>
<evidence type="ECO:0000313" key="4">
    <source>
        <dbReference type="EMBL" id="UQN15136.1"/>
    </source>
</evidence>
<dbReference type="InterPro" id="IPR016181">
    <property type="entry name" value="Acyl_CoA_acyltransferase"/>
</dbReference>
<dbReference type="PANTHER" id="PTHR30602:SF12">
    <property type="entry name" value="AMINO-ACID ACETYLTRANSFERASE NAGS1, CHLOROPLASTIC-RELATED"/>
    <property type="match status" value="1"/>
</dbReference>
<keyword evidence="2 4" id="KW-0012">Acyltransferase</keyword>
<dbReference type="EC" id="2.3.1.1" evidence="4"/>